<evidence type="ECO:0000259" key="3">
    <source>
        <dbReference type="PROSITE" id="PS51186"/>
    </source>
</evidence>
<proteinExistence type="predicted"/>
<gene>
    <name evidence="4" type="ORF">H9856_00705</name>
</gene>
<protein>
    <submittedName>
        <fullName evidence="4">GNAT family N-acetyltransferase</fullName>
    </submittedName>
</protein>
<dbReference type="PANTHER" id="PTHR10908:SF0">
    <property type="entry name" value="SEROTONIN N-ACETYLTRANSFERASE"/>
    <property type="match status" value="1"/>
</dbReference>
<dbReference type="GO" id="GO:0008080">
    <property type="term" value="F:N-acetyltransferase activity"/>
    <property type="evidence" value="ECO:0007669"/>
    <property type="project" value="UniProtKB-ARBA"/>
</dbReference>
<dbReference type="EMBL" id="DXFH01000001">
    <property type="protein sequence ID" value="HIX34927.1"/>
    <property type="molecule type" value="Genomic_DNA"/>
</dbReference>
<dbReference type="Proteomes" id="UP000824231">
    <property type="component" value="Unassembled WGS sequence"/>
</dbReference>
<keyword evidence="1" id="KW-0808">Transferase</keyword>
<dbReference type="InterPro" id="IPR016181">
    <property type="entry name" value="Acyl_CoA_acyltransferase"/>
</dbReference>
<keyword evidence="2" id="KW-0012">Acyltransferase</keyword>
<dbReference type="InterPro" id="IPR051635">
    <property type="entry name" value="SNAT-like"/>
</dbReference>
<dbReference type="Gene3D" id="3.40.630.30">
    <property type="match status" value="1"/>
</dbReference>
<sequence length="162" mass="17585">MDIKIEHVTPADLEAVVRIEQHGFTPEEAGTPAAYRERIKKLTDTFLVAKVGGKVVGFIVGPAVEAQYVTDDMYVHTPDNLPIGGNQLVLSIATAPAYRGHGIGSKLLTALAKEAKAAGRQSVSLDSLAKNVPFYEHNGYHKTRVSDSSHADETWYSLVKKL</sequence>
<dbReference type="PANTHER" id="PTHR10908">
    <property type="entry name" value="SEROTONIN N-ACETYLTRANSFERASE"/>
    <property type="match status" value="1"/>
</dbReference>
<evidence type="ECO:0000313" key="5">
    <source>
        <dbReference type="Proteomes" id="UP000824231"/>
    </source>
</evidence>
<evidence type="ECO:0000256" key="2">
    <source>
        <dbReference type="ARBA" id="ARBA00023315"/>
    </source>
</evidence>
<dbReference type="CDD" id="cd04301">
    <property type="entry name" value="NAT_SF"/>
    <property type="match status" value="1"/>
</dbReference>
<evidence type="ECO:0000313" key="4">
    <source>
        <dbReference type="EMBL" id="HIX34927.1"/>
    </source>
</evidence>
<feature type="domain" description="N-acetyltransferase" evidence="3">
    <location>
        <begin position="3"/>
        <end position="162"/>
    </location>
</feature>
<evidence type="ECO:0000256" key="1">
    <source>
        <dbReference type="ARBA" id="ARBA00022679"/>
    </source>
</evidence>
<dbReference type="InterPro" id="IPR000182">
    <property type="entry name" value="GNAT_dom"/>
</dbReference>
<organism evidence="4 5">
    <name type="scientific">Candidatus Limosilactobacillus merdigallinarum</name>
    <dbReference type="NCBI Taxonomy" id="2838652"/>
    <lineage>
        <taxon>Bacteria</taxon>
        <taxon>Bacillati</taxon>
        <taxon>Bacillota</taxon>
        <taxon>Bacilli</taxon>
        <taxon>Lactobacillales</taxon>
        <taxon>Lactobacillaceae</taxon>
        <taxon>Limosilactobacillus</taxon>
    </lineage>
</organism>
<accession>A0A9D2AKM1</accession>
<dbReference type="AlphaFoldDB" id="A0A9D2AKM1"/>
<reference evidence="4" key="2">
    <citation type="submission" date="2021-04" db="EMBL/GenBank/DDBJ databases">
        <authorList>
            <person name="Gilroy R."/>
        </authorList>
    </citation>
    <scope>NUCLEOTIDE SEQUENCE</scope>
    <source>
        <strain evidence="4">ChiSxjej3B15-572</strain>
    </source>
</reference>
<dbReference type="Pfam" id="PF00583">
    <property type="entry name" value="Acetyltransf_1"/>
    <property type="match status" value="1"/>
</dbReference>
<name>A0A9D2AKM1_9LACO</name>
<comment type="caution">
    <text evidence="4">The sequence shown here is derived from an EMBL/GenBank/DDBJ whole genome shotgun (WGS) entry which is preliminary data.</text>
</comment>
<dbReference type="SUPFAM" id="SSF55729">
    <property type="entry name" value="Acyl-CoA N-acyltransferases (Nat)"/>
    <property type="match status" value="1"/>
</dbReference>
<dbReference type="PROSITE" id="PS51186">
    <property type="entry name" value="GNAT"/>
    <property type="match status" value="1"/>
</dbReference>
<reference evidence="4" key="1">
    <citation type="journal article" date="2021" name="PeerJ">
        <title>Extensive microbial diversity within the chicken gut microbiome revealed by metagenomics and culture.</title>
        <authorList>
            <person name="Gilroy R."/>
            <person name="Ravi A."/>
            <person name="Getino M."/>
            <person name="Pursley I."/>
            <person name="Horton D.L."/>
            <person name="Alikhan N.F."/>
            <person name="Baker D."/>
            <person name="Gharbi K."/>
            <person name="Hall N."/>
            <person name="Watson M."/>
            <person name="Adriaenssens E.M."/>
            <person name="Foster-Nyarko E."/>
            <person name="Jarju S."/>
            <person name="Secka A."/>
            <person name="Antonio M."/>
            <person name="Oren A."/>
            <person name="Chaudhuri R.R."/>
            <person name="La Ragione R."/>
            <person name="Hildebrand F."/>
            <person name="Pallen M.J."/>
        </authorList>
    </citation>
    <scope>NUCLEOTIDE SEQUENCE</scope>
    <source>
        <strain evidence="4">ChiSxjej3B15-572</strain>
    </source>
</reference>